<evidence type="ECO:0000256" key="5">
    <source>
        <dbReference type="ARBA" id="ARBA00023004"/>
    </source>
</evidence>
<dbReference type="GO" id="GO:0020037">
    <property type="term" value="F:heme binding"/>
    <property type="evidence" value="ECO:0007669"/>
    <property type="project" value="InterPro"/>
</dbReference>
<dbReference type="PROSITE" id="PS00086">
    <property type="entry name" value="CYTOCHROME_P450"/>
    <property type="match status" value="1"/>
</dbReference>
<evidence type="ECO:0000256" key="6">
    <source>
        <dbReference type="ARBA" id="ARBA00023033"/>
    </source>
</evidence>
<evidence type="ECO:0000256" key="7">
    <source>
        <dbReference type="RuleBase" id="RU000461"/>
    </source>
</evidence>
<evidence type="ECO:0000313" key="10">
    <source>
        <dbReference type="Proteomes" id="UP000563898"/>
    </source>
</evidence>
<sequence>MTTTDTPTIESTTIGSTTPSDRVPAPSWIDEITITELERNPYPVYERLRAERPLAYIPVLGSYVATTTDICREIATSEHFEAIITKAGGRTFGHPAVIGVNGEIHDDLRSMVDPALQPQEVDRWIDDLVRPIARRFLETFEDDGHAELVAQYCEPVSVRALGDLLGLREVGSDTLREWFHKLSRSFTNAGVDENGEFTNPEGFDEGDEAKAEIRAIVDPMIDRWITHPDDSAISHWLHDGMPDGQTRDRDYIYPTLFVYLLGAMQEPGHAMASTLVGLFTRPDQMEQVIDEPGLIPRAISEGMRWTSPIWSATARISTADVEVAGVALPAGTVVLMSYGSANHDTAVYTAPSEYDITRPPLPHLAFGAGNHACAGIYFANQVCRIGLEELFESIPNLERDTDSDVEFWGWGFRGPTSLHVTWEA</sequence>
<keyword evidence="2 7" id="KW-0349">Heme</keyword>
<dbReference type="AlphaFoldDB" id="A0A846WSV1"/>
<name>A0A846WSV1_9ACTN</name>
<feature type="region of interest" description="Disordered" evidence="8">
    <location>
        <begin position="1"/>
        <end position="25"/>
    </location>
</feature>
<comment type="caution">
    <text evidence="9">The sequence shown here is derived from an EMBL/GenBank/DDBJ whole genome shotgun (WGS) entry which is preliminary data.</text>
</comment>
<gene>
    <name evidence="9" type="ORF">HGA05_19810</name>
</gene>
<dbReference type="RefSeq" id="WP_006367698.1">
    <property type="nucleotide sequence ID" value="NZ_JAAXPC010000012.1"/>
</dbReference>
<keyword evidence="3 7" id="KW-0479">Metal-binding</keyword>
<keyword evidence="6 7" id="KW-0503">Monooxygenase</keyword>
<keyword evidence="5 7" id="KW-0408">Iron</keyword>
<evidence type="ECO:0000256" key="8">
    <source>
        <dbReference type="SAM" id="MobiDB-lite"/>
    </source>
</evidence>
<evidence type="ECO:0000256" key="2">
    <source>
        <dbReference type="ARBA" id="ARBA00022617"/>
    </source>
</evidence>
<evidence type="ECO:0000256" key="3">
    <source>
        <dbReference type="ARBA" id="ARBA00022723"/>
    </source>
</evidence>
<dbReference type="GO" id="GO:0005506">
    <property type="term" value="F:iron ion binding"/>
    <property type="evidence" value="ECO:0007669"/>
    <property type="project" value="InterPro"/>
</dbReference>
<comment type="similarity">
    <text evidence="1 7">Belongs to the cytochrome P450 family.</text>
</comment>
<dbReference type="InterPro" id="IPR002397">
    <property type="entry name" value="Cyt_P450_B"/>
</dbReference>
<dbReference type="GO" id="GO:0016705">
    <property type="term" value="F:oxidoreductase activity, acting on paired donors, with incorporation or reduction of molecular oxygen"/>
    <property type="evidence" value="ECO:0007669"/>
    <property type="project" value="InterPro"/>
</dbReference>
<evidence type="ECO:0000313" key="9">
    <source>
        <dbReference type="EMBL" id="NKY03820.1"/>
    </source>
</evidence>
<dbReference type="GO" id="GO:0004497">
    <property type="term" value="F:monooxygenase activity"/>
    <property type="evidence" value="ECO:0007669"/>
    <property type="project" value="UniProtKB-KW"/>
</dbReference>
<dbReference type="PRINTS" id="PR00359">
    <property type="entry name" value="BP450"/>
</dbReference>
<dbReference type="PANTHER" id="PTHR46696:SF1">
    <property type="entry name" value="CYTOCHROME P450 YJIB-RELATED"/>
    <property type="match status" value="1"/>
</dbReference>
<reference evidence="9 10" key="1">
    <citation type="submission" date="2020-04" db="EMBL/GenBank/DDBJ databases">
        <title>MicrobeNet Type strains.</title>
        <authorList>
            <person name="Nicholson A.C."/>
        </authorList>
    </citation>
    <scope>NUCLEOTIDE SEQUENCE [LARGE SCALE GENOMIC DNA]</scope>
    <source>
        <strain evidence="9 10">ATCC BAA-14</strain>
    </source>
</reference>
<accession>A0A846WSV1</accession>
<dbReference type="PANTHER" id="PTHR46696">
    <property type="entry name" value="P450, PUTATIVE (EUROFUNG)-RELATED"/>
    <property type="match status" value="1"/>
</dbReference>
<protein>
    <submittedName>
        <fullName evidence="9">Cytochrome P450</fullName>
    </submittedName>
</protein>
<dbReference type="SUPFAM" id="SSF48264">
    <property type="entry name" value="Cytochrome P450"/>
    <property type="match status" value="1"/>
</dbReference>
<dbReference type="Pfam" id="PF00067">
    <property type="entry name" value="p450"/>
    <property type="match status" value="1"/>
</dbReference>
<keyword evidence="4 7" id="KW-0560">Oxidoreductase</keyword>
<dbReference type="Gene3D" id="1.10.630.10">
    <property type="entry name" value="Cytochrome P450"/>
    <property type="match status" value="1"/>
</dbReference>
<dbReference type="InterPro" id="IPR036396">
    <property type="entry name" value="Cyt_P450_sf"/>
</dbReference>
<dbReference type="InterPro" id="IPR001128">
    <property type="entry name" value="Cyt_P450"/>
</dbReference>
<dbReference type="InterPro" id="IPR017972">
    <property type="entry name" value="Cyt_P450_CS"/>
</dbReference>
<feature type="compositionally biased region" description="Low complexity" evidence="8">
    <location>
        <begin position="1"/>
        <end position="13"/>
    </location>
</feature>
<proteinExistence type="inferred from homology"/>
<organism evidence="9 10">
    <name type="scientific">Gordonia polyisoprenivorans</name>
    <dbReference type="NCBI Taxonomy" id="84595"/>
    <lineage>
        <taxon>Bacteria</taxon>
        <taxon>Bacillati</taxon>
        <taxon>Actinomycetota</taxon>
        <taxon>Actinomycetes</taxon>
        <taxon>Mycobacteriales</taxon>
        <taxon>Gordoniaceae</taxon>
        <taxon>Gordonia</taxon>
    </lineage>
</organism>
<evidence type="ECO:0000256" key="4">
    <source>
        <dbReference type="ARBA" id="ARBA00023002"/>
    </source>
</evidence>
<dbReference type="EMBL" id="JAAXPC010000012">
    <property type="protein sequence ID" value="NKY03820.1"/>
    <property type="molecule type" value="Genomic_DNA"/>
</dbReference>
<evidence type="ECO:0000256" key="1">
    <source>
        <dbReference type="ARBA" id="ARBA00010617"/>
    </source>
</evidence>
<dbReference type="Proteomes" id="UP000563898">
    <property type="component" value="Unassembled WGS sequence"/>
</dbReference>